<sequence length="89" mass="9843">MRYPYRSIRVLVFSAIFSAMSLMVAFPASSQIVEASLGVHLQVVNRCAMLLEASAGDISVHCNRHVAYRISVRPDVVNVDGMNRVVVSY</sequence>
<reference evidence="2 3" key="1">
    <citation type="submission" date="2018-06" db="EMBL/GenBank/DDBJ databases">
        <authorList>
            <consortium name="Pathogen Informatics"/>
            <person name="Doyle S."/>
        </authorList>
    </citation>
    <scope>NUCLEOTIDE SEQUENCE [LARGE SCALE GENOMIC DNA]</scope>
    <source>
        <strain evidence="2 3">NCTC11468</strain>
    </source>
</reference>
<dbReference type="EMBL" id="LS483499">
    <property type="protein sequence ID" value="SQK74125.1"/>
    <property type="molecule type" value="Genomic_DNA"/>
</dbReference>
<keyword evidence="1" id="KW-0732">Signal</keyword>
<dbReference type="AlphaFoldDB" id="A0A2X5R6A1"/>
<evidence type="ECO:0000256" key="1">
    <source>
        <dbReference type="SAM" id="SignalP"/>
    </source>
</evidence>
<gene>
    <name evidence="2" type="ORF">NCTC11468_01337</name>
</gene>
<proteinExistence type="predicted"/>
<feature type="chain" id="PRO_5016057603" evidence="1">
    <location>
        <begin position="31"/>
        <end position="89"/>
    </location>
</feature>
<accession>A0A2X5R6A1</accession>
<dbReference type="KEGG" id="tpty:NCTC11468_01337"/>
<feature type="signal peptide" evidence="1">
    <location>
        <begin position="1"/>
        <end position="30"/>
    </location>
</feature>
<name>A0A2X5R6A1_9GAMM</name>
<protein>
    <submittedName>
        <fullName evidence="2">Uncharacterized protein</fullName>
    </submittedName>
</protein>
<dbReference type="Proteomes" id="UP000248758">
    <property type="component" value="Chromosome 1"/>
</dbReference>
<evidence type="ECO:0000313" key="2">
    <source>
        <dbReference type="EMBL" id="SQK74125.1"/>
    </source>
</evidence>
<evidence type="ECO:0000313" key="3">
    <source>
        <dbReference type="Proteomes" id="UP000248758"/>
    </source>
</evidence>
<organism evidence="2 3">
    <name type="scientific">Tatumella ptyseos</name>
    <dbReference type="NCBI Taxonomy" id="82987"/>
    <lineage>
        <taxon>Bacteria</taxon>
        <taxon>Pseudomonadati</taxon>
        <taxon>Pseudomonadota</taxon>
        <taxon>Gammaproteobacteria</taxon>
        <taxon>Enterobacterales</taxon>
        <taxon>Erwiniaceae</taxon>
        <taxon>Tatumella</taxon>
    </lineage>
</organism>